<feature type="transmembrane region" description="Helical" evidence="1">
    <location>
        <begin position="16"/>
        <end position="37"/>
    </location>
</feature>
<keyword evidence="1" id="KW-0472">Membrane</keyword>
<feature type="transmembrane region" description="Helical" evidence="1">
    <location>
        <begin position="44"/>
        <end position="65"/>
    </location>
</feature>
<accession>A0A4R0RRX8</accession>
<keyword evidence="3" id="KW-1185">Reference proteome</keyword>
<feature type="transmembrane region" description="Helical" evidence="1">
    <location>
        <begin position="208"/>
        <end position="231"/>
    </location>
</feature>
<sequence length="317" mass="35045">MGVIFPIDKAYIVGDWLASFFWGVFTVLFLICVVTSLRNIRQRWFSLGTVTVMYCLATSHIAIALTRLIQAFVVHVHDSDEGAILYLANIAIDINRSKDMIYITAIWLGDSILVWRCFVVWNRDWRVIALPCIMVIATAVSGYGAVGMYFDPNLNPIVATNWASGMLAVSMVTNFILTILTAGRLWFLSRKIDFDAQMEPTSYLPHRIVVLAILEAGLLVTIAKFLEFLFFELAPINGLTGNNALYVMMECMPQLMGIAPTLIILAVNLGFTSSGPEAYSVMGSTWNSQAATQFIQDLEKRPGTAQTSGASSDISSK</sequence>
<dbReference type="OrthoDB" id="3357408at2759"/>
<comment type="caution">
    <text evidence="2">The sequence shown here is derived from an EMBL/GenBank/DDBJ whole genome shotgun (WGS) entry which is preliminary data.</text>
</comment>
<name>A0A4R0RRX8_9APHY</name>
<dbReference type="EMBL" id="RWJN01000029">
    <property type="protein sequence ID" value="TCD70023.1"/>
    <property type="molecule type" value="Genomic_DNA"/>
</dbReference>
<protein>
    <submittedName>
        <fullName evidence="2">Uncharacterized protein</fullName>
    </submittedName>
</protein>
<evidence type="ECO:0000313" key="2">
    <source>
        <dbReference type="EMBL" id="TCD70023.1"/>
    </source>
</evidence>
<evidence type="ECO:0000256" key="1">
    <source>
        <dbReference type="SAM" id="Phobius"/>
    </source>
</evidence>
<gene>
    <name evidence="2" type="ORF">EIP91_005275</name>
</gene>
<dbReference type="AlphaFoldDB" id="A0A4R0RRX8"/>
<feature type="transmembrane region" description="Helical" evidence="1">
    <location>
        <begin position="100"/>
        <end position="121"/>
    </location>
</feature>
<organism evidence="2 3">
    <name type="scientific">Steccherinum ochraceum</name>
    <dbReference type="NCBI Taxonomy" id="92696"/>
    <lineage>
        <taxon>Eukaryota</taxon>
        <taxon>Fungi</taxon>
        <taxon>Dikarya</taxon>
        <taxon>Basidiomycota</taxon>
        <taxon>Agaricomycotina</taxon>
        <taxon>Agaricomycetes</taxon>
        <taxon>Polyporales</taxon>
        <taxon>Steccherinaceae</taxon>
        <taxon>Steccherinum</taxon>
    </lineage>
</organism>
<feature type="transmembrane region" description="Helical" evidence="1">
    <location>
        <begin position="251"/>
        <end position="271"/>
    </location>
</feature>
<feature type="transmembrane region" description="Helical" evidence="1">
    <location>
        <begin position="162"/>
        <end position="187"/>
    </location>
</feature>
<dbReference type="Proteomes" id="UP000292702">
    <property type="component" value="Unassembled WGS sequence"/>
</dbReference>
<keyword evidence="1" id="KW-1133">Transmembrane helix</keyword>
<proteinExistence type="predicted"/>
<evidence type="ECO:0000313" key="3">
    <source>
        <dbReference type="Proteomes" id="UP000292702"/>
    </source>
</evidence>
<reference evidence="2 3" key="1">
    <citation type="submission" date="2018-11" db="EMBL/GenBank/DDBJ databases">
        <title>Genome assembly of Steccherinum ochraceum LE-BIN_3174, the white-rot fungus of the Steccherinaceae family (The Residual Polyporoid clade, Polyporales, Basidiomycota).</title>
        <authorList>
            <person name="Fedorova T.V."/>
            <person name="Glazunova O.A."/>
            <person name="Landesman E.O."/>
            <person name="Moiseenko K.V."/>
            <person name="Psurtseva N.V."/>
            <person name="Savinova O.S."/>
            <person name="Shakhova N.V."/>
            <person name="Tyazhelova T.V."/>
            <person name="Vasina D.V."/>
        </authorList>
    </citation>
    <scope>NUCLEOTIDE SEQUENCE [LARGE SCALE GENOMIC DNA]</scope>
    <source>
        <strain evidence="2 3">LE-BIN_3174</strain>
    </source>
</reference>
<feature type="transmembrane region" description="Helical" evidence="1">
    <location>
        <begin position="128"/>
        <end position="150"/>
    </location>
</feature>
<keyword evidence="1" id="KW-0812">Transmembrane</keyword>